<feature type="region of interest" description="Disordered" evidence="2">
    <location>
        <begin position="263"/>
        <end position="283"/>
    </location>
</feature>
<evidence type="ECO:0000313" key="4">
    <source>
        <dbReference type="EMBL" id="OKH20700.1"/>
    </source>
</evidence>
<keyword evidence="5" id="KW-1185">Reference proteome</keyword>
<feature type="compositionally biased region" description="Polar residues" evidence="2">
    <location>
        <begin position="270"/>
        <end position="280"/>
    </location>
</feature>
<proteinExistence type="predicted"/>
<keyword evidence="1" id="KW-0238">DNA-binding</keyword>
<dbReference type="RefSeq" id="WP_073600858.1">
    <property type="nucleotide sequence ID" value="NZ_MRCB01000027.1"/>
</dbReference>
<name>A0A1U7HAU2_9CYAN</name>
<dbReference type="GO" id="GO:0003677">
    <property type="term" value="F:DNA binding"/>
    <property type="evidence" value="ECO:0007669"/>
    <property type="project" value="UniProtKB-KW"/>
</dbReference>
<feature type="compositionally biased region" description="Polar residues" evidence="2">
    <location>
        <begin position="452"/>
        <end position="479"/>
    </location>
</feature>
<evidence type="ECO:0000256" key="1">
    <source>
        <dbReference type="ARBA" id="ARBA00023125"/>
    </source>
</evidence>
<dbReference type="EMBL" id="MRCB01000027">
    <property type="protein sequence ID" value="OKH20700.1"/>
    <property type="molecule type" value="Genomic_DNA"/>
</dbReference>
<dbReference type="Pfam" id="PF07282">
    <property type="entry name" value="Cas12f1-like_TNB"/>
    <property type="match status" value="1"/>
</dbReference>
<reference evidence="4 5" key="1">
    <citation type="submission" date="2016-11" db="EMBL/GenBank/DDBJ databases">
        <title>Draft Genome Sequences of Nine Cyanobacterial Strains from Diverse Habitats.</title>
        <authorList>
            <person name="Zhu T."/>
            <person name="Hou S."/>
            <person name="Lu X."/>
            <person name="Hess W.R."/>
        </authorList>
    </citation>
    <scope>NUCLEOTIDE SEQUENCE [LARGE SCALE GENOMIC DNA]</scope>
    <source>
        <strain evidence="4 5">NIES-593</strain>
    </source>
</reference>
<feature type="domain" description="Cas12f1-like TNB" evidence="3">
    <location>
        <begin position="356"/>
        <end position="417"/>
    </location>
</feature>
<accession>A0A1U7HAU2</accession>
<evidence type="ECO:0000259" key="3">
    <source>
        <dbReference type="Pfam" id="PF07282"/>
    </source>
</evidence>
<dbReference type="InterPro" id="IPR010095">
    <property type="entry name" value="Cas12f1-like_TNB"/>
</dbReference>
<evidence type="ECO:0000313" key="5">
    <source>
        <dbReference type="Proteomes" id="UP000186868"/>
    </source>
</evidence>
<dbReference type="NCBIfam" id="NF040570">
    <property type="entry name" value="guided_TnpB"/>
    <property type="match status" value="1"/>
</dbReference>
<comment type="caution">
    <text evidence="4">The sequence shown here is derived from an EMBL/GenBank/DDBJ whole genome shotgun (WGS) entry which is preliminary data.</text>
</comment>
<dbReference type="Proteomes" id="UP000186868">
    <property type="component" value="Unassembled WGS sequence"/>
</dbReference>
<feature type="region of interest" description="Disordered" evidence="2">
    <location>
        <begin position="451"/>
        <end position="488"/>
    </location>
</feature>
<organism evidence="4 5">
    <name type="scientific">Hydrococcus rivularis NIES-593</name>
    <dbReference type="NCBI Taxonomy" id="1921803"/>
    <lineage>
        <taxon>Bacteria</taxon>
        <taxon>Bacillati</taxon>
        <taxon>Cyanobacteriota</taxon>
        <taxon>Cyanophyceae</taxon>
        <taxon>Pleurocapsales</taxon>
        <taxon>Hydrococcaceae</taxon>
        <taxon>Hydrococcus</taxon>
    </lineage>
</organism>
<gene>
    <name evidence="4" type="ORF">NIES593_17760</name>
</gene>
<evidence type="ECO:0000256" key="2">
    <source>
        <dbReference type="SAM" id="MobiDB-lite"/>
    </source>
</evidence>
<sequence>MAAKTPSFITEIPLKTTSKDMAILAARLEAGRQLYNAVLSEGLTRLELVRNSNLYNQAKLVSKTNKKERATAFQKAREAYRFSDYYLQSFANTTAIASVWIKLNLDAQTIQKIATRAFKTLERLIYGKAKKARFKQKGQFASLEGKTNKQGIRWTGYSVEWLGLKLSGIIDSNDPVLLHGLNSRIKYVRLVRRIINQKTYWYAQLVCEGLAYQKPKNVIGDGIVGVDLGVSTVAIVGDNQTIWQPFAEELTSKQKKIRRLQRKMDRQRRANNPDNFNPNGTVKKGVKRWHTSKRYQKTANKKREIDRKQAGHRKSLHGQLVNQTLALGKTVKTEKINVKAWQQIYGKSIGFKAPSSFQSELVRKAESAGGTVLKFSTRKTALSQTCLCGNRQKKSLSQRVHDCSECGLRMQRDIFSAYLSRYVDPKTETLSIPSARNGWLGMEQSLLDGWRSGSNQSARTATSSKSPINNGSELMSSNPIAREESEPVRANETCVASWNLMSLGMG</sequence>
<dbReference type="STRING" id="1921803.NIES593_17760"/>
<dbReference type="AlphaFoldDB" id="A0A1U7HAU2"/>
<protein>
    <recommendedName>
        <fullName evidence="3">Cas12f1-like TNB domain-containing protein</fullName>
    </recommendedName>
</protein>